<dbReference type="OrthoDB" id="538223at2759"/>
<dbReference type="PROSITE" id="PS50294">
    <property type="entry name" value="WD_REPEATS_REGION"/>
    <property type="match status" value="1"/>
</dbReference>
<dbReference type="SMART" id="SM00320">
    <property type="entry name" value="WD40"/>
    <property type="match status" value="3"/>
</dbReference>
<dbReference type="InterPro" id="IPR045160">
    <property type="entry name" value="ATG16"/>
</dbReference>
<keyword evidence="1" id="KW-0853">WD repeat</keyword>
<dbReference type="SUPFAM" id="SSF50978">
    <property type="entry name" value="WD40 repeat-like"/>
    <property type="match status" value="1"/>
</dbReference>
<dbReference type="InterPro" id="IPR015943">
    <property type="entry name" value="WD40/YVTN_repeat-like_dom_sf"/>
</dbReference>
<reference evidence="2" key="1">
    <citation type="submission" date="2023-05" db="EMBL/GenBank/DDBJ databases">
        <title>Genome and transcriptome analyses reveal genes involved in the formation of fine ridges on petal epidermal cells in Hibiscus trionum.</title>
        <authorList>
            <person name="Koshimizu S."/>
            <person name="Masuda S."/>
            <person name="Ishii T."/>
            <person name="Shirasu K."/>
            <person name="Hoshino A."/>
            <person name="Arita M."/>
        </authorList>
    </citation>
    <scope>NUCLEOTIDE SEQUENCE</scope>
    <source>
        <strain evidence="2">Hamamatsu line</strain>
    </source>
</reference>
<evidence type="ECO:0000256" key="1">
    <source>
        <dbReference type="PROSITE-ProRule" id="PRU00221"/>
    </source>
</evidence>
<dbReference type="Pfam" id="PF00400">
    <property type="entry name" value="WD40"/>
    <property type="match status" value="2"/>
</dbReference>
<dbReference type="PANTHER" id="PTHR19878:SF8">
    <property type="entry name" value="AUTOPHAGY-RELATED 16, ISOFORM F"/>
    <property type="match status" value="1"/>
</dbReference>
<evidence type="ECO:0000313" key="2">
    <source>
        <dbReference type="EMBL" id="GMJ05845.1"/>
    </source>
</evidence>
<dbReference type="PANTHER" id="PTHR19878">
    <property type="entry name" value="AUTOPHAGY PROTEIN 16-LIKE"/>
    <property type="match status" value="1"/>
</dbReference>
<gene>
    <name evidence="2" type="ORF">HRI_004253700</name>
</gene>
<feature type="repeat" description="WD" evidence="1">
    <location>
        <begin position="100"/>
        <end position="128"/>
    </location>
</feature>
<name>A0A9W7MNF2_HIBTR</name>
<feature type="repeat" description="WD" evidence="1">
    <location>
        <begin position="129"/>
        <end position="161"/>
    </location>
</feature>
<evidence type="ECO:0000313" key="3">
    <source>
        <dbReference type="Proteomes" id="UP001165190"/>
    </source>
</evidence>
<dbReference type="InterPro" id="IPR001680">
    <property type="entry name" value="WD40_rpt"/>
</dbReference>
<keyword evidence="3" id="KW-1185">Reference proteome</keyword>
<dbReference type="InterPro" id="IPR036322">
    <property type="entry name" value="WD40_repeat_dom_sf"/>
</dbReference>
<dbReference type="GO" id="GO:0000045">
    <property type="term" value="P:autophagosome assembly"/>
    <property type="evidence" value="ECO:0007669"/>
    <property type="project" value="InterPro"/>
</dbReference>
<dbReference type="Gene3D" id="2.130.10.10">
    <property type="entry name" value="YVTN repeat-like/Quinoprotein amine dehydrogenase"/>
    <property type="match status" value="1"/>
</dbReference>
<organism evidence="2 3">
    <name type="scientific">Hibiscus trionum</name>
    <name type="common">Flower of an hour</name>
    <dbReference type="NCBI Taxonomy" id="183268"/>
    <lineage>
        <taxon>Eukaryota</taxon>
        <taxon>Viridiplantae</taxon>
        <taxon>Streptophyta</taxon>
        <taxon>Embryophyta</taxon>
        <taxon>Tracheophyta</taxon>
        <taxon>Spermatophyta</taxon>
        <taxon>Magnoliopsida</taxon>
        <taxon>eudicotyledons</taxon>
        <taxon>Gunneridae</taxon>
        <taxon>Pentapetalae</taxon>
        <taxon>rosids</taxon>
        <taxon>malvids</taxon>
        <taxon>Malvales</taxon>
        <taxon>Malvaceae</taxon>
        <taxon>Malvoideae</taxon>
        <taxon>Hibiscus</taxon>
    </lineage>
</organism>
<sequence>MFHSNCNALSFSTDGLTICSGNVDGNLCGISRQESCLVKSPRIHLLSHLSLSLSRNGNVVLTSSRDNSHNLFDIRSLEICGTFRATGSRVASNWSRSCISPDDNYIAAGSADGSIYIWSISKADIVTTLKEHTSPILCCTWSGLGKPLASSDKNGVICTWT</sequence>
<dbReference type="Proteomes" id="UP001165190">
    <property type="component" value="Unassembled WGS sequence"/>
</dbReference>
<comment type="caution">
    <text evidence="2">The sequence shown here is derived from an EMBL/GenBank/DDBJ whole genome shotgun (WGS) entry which is preliminary data.</text>
</comment>
<protein>
    <submittedName>
        <fullName evidence="2">AUTOPHAGY 16</fullName>
    </submittedName>
</protein>
<dbReference type="PROSITE" id="PS50082">
    <property type="entry name" value="WD_REPEATS_2"/>
    <property type="match status" value="2"/>
</dbReference>
<accession>A0A9W7MNF2</accession>
<dbReference type="AlphaFoldDB" id="A0A9W7MNF2"/>
<dbReference type="EMBL" id="BSYR01000045">
    <property type="protein sequence ID" value="GMJ05845.1"/>
    <property type="molecule type" value="Genomic_DNA"/>
</dbReference>
<proteinExistence type="predicted"/>